<feature type="region of interest" description="Disordered" evidence="1">
    <location>
        <begin position="1"/>
        <end position="31"/>
    </location>
</feature>
<evidence type="ECO:0000259" key="2">
    <source>
        <dbReference type="Pfam" id="PF26633"/>
    </source>
</evidence>
<dbReference type="PANTHER" id="PTHR32046:SF11">
    <property type="entry name" value="IMMUNE-ASSOCIATED NUCLEOTIDE-BINDING PROTEIN 10-LIKE"/>
    <property type="match status" value="1"/>
</dbReference>
<feature type="compositionally biased region" description="Polar residues" evidence="1">
    <location>
        <begin position="197"/>
        <end position="212"/>
    </location>
</feature>
<feature type="compositionally biased region" description="Polar residues" evidence="1">
    <location>
        <begin position="1041"/>
        <end position="1051"/>
    </location>
</feature>
<feature type="compositionally biased region" description="Polar residues" evidence="1">
    <location>
        <begin position="249"/>
        <end position="264"/>
    </location>
</feature>
<feature type="region of interest" description="Disordered" evidence="1">
    <location>
        <begin position="136"/>
        <end position="283"/>
    </location>
</feature>
<feature type="region of interest" description="Disordered" evidence="1">
    <location>
        <begin position="373"/>
        <end position="394"/>
    </location>
</feature>
<accession>A0AAF3FSB1</accession>
<feature type="region of interest" description="Disordered" evidence="1">
    <location>
        <begin position="1123"/>
        <end position="1188"/>
    </location>
</feature>
<reference evidence="4" key="1">
    <citation type="submission" date="2024-02" db="UniProtKB">
        <authorList>
            <consortium name="WormBaseParasite"/>
        </authorList>
    </citation>
    <scope>IDENTIFICATION</scope>
</reference>
<evidence type="ECO:0000313" key="3">
    <source>
        <dbReference type="Proteomes" id="UP000887575"/>
    </source>
</evidence>
<dbReference type="PANTHER" id="PTHR32046">
    <property type="entry name" value="G DOMAIN-CONTAINING PROTEIN"/>
    <property type="match status" value="1"/>
</dbReference>
<keyword evidence="3" id="KW-1185">Reference proteome</keyword>
<evidence type="ECO:0000256" key="1">
    <source>
        <dbReference type="SAM" id="MobiDB-lite"/>
    </source>
</evidence>
<sequence>MADDLSATESASFDQTRQFNPSQQPIHSNDPDADVKKKIVLFNLLEPFGDDQMKEQADRNAFHQVLCAINAEGLAENIREIKREGRFEQNGRPRRVIVTFTDENVQRIVVECAPQLSKTRQLKHLALYAYKSPAQRFEPLPKQQTKRQNNKTQPTRADGYHGGTSRKVPDQKFEQRGKKEPRPQRPPRSDSPRLSKNSHAGNLYESTTNPSNGKYVARSEPPRPILPQRSETNIPLHSQPPSSIPLAPKQSNGNPLQRVEISNSKNRHKQHGKPSNVQSNDVNPKYPQRIFHNSFRFGHNGARSGNGQQNGMNGQHLANQQAPFPQQMFNNAFGFAPNFAPPGNPQPVPPMPFNPMMMMQIALFCGMVSRLPSSNDAQDAATPQFPHTSPVPMETDDIELEAPTLPLARKSDTDQRNAVDSLNGRQDVNLIREAQLNAHNINARLQDLSPEQQELYLKTFSKNLWREDKQDDFSKRPLEKAVDDFILLDLSVEIPPIENSQSSDCNSSNDPQSFLNRETTSGPIAADIYKDNNPRKLFGTSQLPLEREFEEQDVVSAVKPLSSFTSSNTSFHGCQTNVQQLVKQFEKAPNTDWPPRLSYDLKSTQIKSPPAFEAPTYEDSQCSENSRYRQISDSNQKSYYPTIETERENGNGSVAELKEYSPMTPIGLGFSAQRGSSELDWQKEELMQAENNVEELRRLATIRVTSMEILPLSMPQTVCRSQKCAKYERIDGKETLIYRVCHKDCKLGDNRKRDGCMVFNYNFCNKCSCHINDHERISYEQRITTKSLENPQKLASEANAAEMKKSSIRKFERLISGFQKESNYILVAMATFSAFLAENGITQKTNLFEQHLQKLIVAEDKKMRSVAGVDADEFNRLLELSVTYGDICKQFVHQRDPAKISLDELQEIRQKLFSLPLNGAMIAQIFDIHVKTDHQDYEATVTRCQKSMFQSMPHLQNSAFLSSDSSDAENEDFEQIANPRPVPVLTALSPPMHQQMFNSSSAISQESDAAPQANDSGRQTMSCQLFPAGIRIAPTSNLPQFQPAPHSNNAGPPNFADNRMPSNFKQFPMVSPQPGFPPAVTPQMPPQVQQMPNGNMMGFMQDPNFMQQMMLFMQQMQLQAQQSMQQNGAFNPNPAFPGYGMQPMQGIQQLPQPPPAYSASQTPAPQKSKPKPQNGKPSSSKNPPKYVEKSIEEEEKCIKAGGDRTKLANLKRCLDEYRQERAAIEHALQSGGNHQQQITTDDVKNMKAILFALPHFGAKLKELFEQTVRGYSMNQQKSVQKFAPPTYTAASSSGGGKKRGLIDKLRRIFPK</sequence>
<protein>
    <recommendedName>
        <fullName evidence="2">DUF8206 domain-containing protein</fullName>
    </recommendedName>
</protein>
<proteinExistence type="predicted"/>
<feature type="compositionally biased region" description="Basic and acidic residues" evidence="1">
    <location>
        <begin position="167"/>
        <end position="193"/>
    </location>
</feature>
<dbReference type="Pfam" id="PF26633">
    <property type="entry name" value="DUF8206"/>
    <property type="match status" value="1"/>
</dbReference>
<dbReference type="Proteomes" id="UP000887575">
    <property type="component" value="Unassembled WGS sequence"/>
</dbReference>
<dbReference type="WBParaSite" id="MBELARI_LOCUS963.2">
    <property type="protein sequence ID" value="MBELARI_LOCUS963.2"/>
    <property type="gene ID" value="MBELARI_LOCUS963"/>
</dbReference>
<dbReference type="InterPro" id="IPR058519">
    <property type="entry name" value="DUF8206"/>
</dbReference>
<feature type="region of interest" description="Disordered" evidence="1">
    <location>
        <begin position="1000"/>
        <end position="1019"/>
    </location>
</feature>
<feature type="domain" description="DUF8206" evidence="2">
    <location>
        <begin position="712"/>
        <end position="780"/>
    </location>
</feature>
<name>A0AAF3FSB1_9BILA</name>
<feature type="compositionally biased region" description="Polar residues" evidence="1">
    <location>
        <begin position="273"/>
        <end position="282"/>
    </location>
</feature>
<feature type="region of interest" description="Disordered" evidence="1">
    <location>
        <begin position="1041"/>
        <end position="1061"/>
    </location>
</feature>
<evidence type="ECO:0000313" key="4">
    <source>
        <dbReference type="WBParaSite" id="MBELARI_LOCUS963.2"/>
    </source>
</evidence>
<feature type="compositionally biased region" description="Polar residues" evidence="1">
    <location>
        <begin position="229"/>
        <end position="241"/>
    </location>
</feature>
<feature type="compositionally biased region" description="Polar residues" evidence="1">
    <location>
        <begin position="7"/>
        <end position="27"/>
    </location>
</feature>
<organism evidence="3 4">
    <name type="scientific">Mesorhabditis belari</name>
    <dbReference type="NCBI Taxonomy" id="2138241"/>
    <lineage>
        <taxon>Eukaryota</taxon>
        <taxon>Metazoa</taxon>
        <taxon>Ecdysozoa</taxon>
        <taxon>Nematoda</taxon>
        <taxon>Chromadorea</taxon>
        <taxon>Rhabditida</taxon>
        <taxon>Rhabditina</taxon>
        <taxon>Rhabditomorpha</taxon>
        <taxon>Rhabditoidea</taxon>
        <taxon>Rhabditidae</taxon>
        <taxon>Mesorhabditinae</taxon>
        <taxon>Mesorhabditis</taxon>
    </lineage>
</organism>